<organism evidence="2 3">
    <name type="scientific">Aequorivita vladivostokensis</name>
    <dbReference type="NCBI Taxonomy" id="171194"/>
    <lineage>
        <taxon>Bacteria</taxon>
        <taxon>Pseudomonadati</taxon>
        <taxon>Bacteroidota</taxon>
        <taxon>Flavobacteriia</taxon>
        <taxon>Flavobacteriales</taxon>
        <taxon>Flavobacteriaceae</taxon>
        <taxon>Aequorivita</taxon>
    </lineage>
</organism>
<evidence type="ECO:0000313" key="3">
    <source>
        <dbReference type="Proteomes" id="UP000033497"/>
    </source>
</evidence>
<dbReference type="EMBL" id="JSVU01000003">
    <property type="protein sequence ID" value="KJJ39096.1"/>
    <property type="molecule type" value="Genomic_DNA"/>
</dbReference>
<feature type="domain" description="N-acetyltransferase" evidence="1">
    <location>
        <begin position="17"/>
        <end position="183"/>
    </location>
</feature>
<evidence type="ECO:0000313" key="2">
    <source>
        <dbReference type="EMBL" id="KJJ39096.1"/>
    </source>
</evidence>
<name>A0ABR5DJZ3_9FLAO</name>
<accession>A0ABR5DJZ3</accession>
<dbReference type="PANTHER" id="PTHR43610">
    <property type="entry name" value="BLL6696 PROTEIN"/>
    <property type="match status" value="1"/>
</dbReference>
<dbReference type="InterPro" id="IPR000182">
    <property type="entry name" value="GNAT_dom"/>
</dbReference>
<proteinExistence type="predicted"/>
<sequence length="206" mass="23799">MQTFNFLQEYILENDRVRLRPLHHKDLDLLLPFSEQEPEIWNYSLQPANGLENLKTYIDAAIFGRTQETAYPFLVFDKRTGEVAGSTRFYDYQQTHNTVQLGYTWYGKKFQGTGLNKQCKMLLLQFAFETLDLDRVEFRADAKNARSISAMKSIGCTVEGILRNNCAAPEGRRDSIVLSILKDEWFGGVKENLKAKIEKERNISSQ</sequence>
<protein>
    <submittedName>
        <fullName evidence="2">GCN5 family acetyltransferase</fullName>
    </submittedName>
</protein>
<dbReference type="InterPro" id="IPR016181">
    <property type="entry name" value="Acyl_CoA_acyltransferase"/>
</dbReference>
<reference evidence="2 3" key="1">
    <citation type="submission" date="2014-10" db="EMBL/GenBank/DDBJ databases">
        <title>Genome sequencing of Vitellibacter vladivostokensis KMM 3516.</title>
        <authorList>
            <person name="Thevarajoo S."/>
            <person name="Selvaratnam C."/>
            <person name="Goh K.M."/>
            <person name="Chong C.S."/>
        </authorList>
    </citation>
    <scope>NUCLEOTIDE SEQUENCE [LARGE SCALE GENOMIC DNA]</scope>
    <source>
        <strain evidence="2 3">KMM 3516</strain>
    </source>
</reference>
<evidence type="ECO:0000259" key="1">
    <source>
        <dbReference type="PROSITE" id="PS51186"/>
    </source>
</evidence>
<dbReference type="Proteomes" id="UP000033497">
    <property type="component" value="Unassembled WGS sequence"/>
</dbReference>
<gene>
    <name evidence="2" type="ORF">MB09_06660</name>
</gene>
<dbReference type="Gene3D" id="3.40.630.30">
    <property type="match status" value="1"/>
</dbReference>
<dbReference type="SUPFAM" id="SSF55729">
    <property type="entry name" value="Acyl-CoA N-acyltransferases (Nat)"/>
    <property type="match status" value="1"/>
</dbReference>
<dbReference type="RefSeq" id="WP_045080092.1">
    <property type="nucleotide sequence ID" value="NZ_JSVU01000003.1"/>
</dbReference>
<dbReference type="Pfam" id="PF13302">
    <property type="entry name" value="Acetyltransf_3"/>
    <property type="match status" value="1"/>
</dbReference>
<comment type="caution">
    <text evidence="2">The sequence shown here is derived from an EMBL/GenBank/DDBJ whole genome shotgun (WGS) entry which is preliminary data.</text>
</comment>
<keyword evidence="3" id="KW-1185">Reference proteome</keyword>
<dbReference type="PANTHER" id="PTHR43610:SF1">
    <property type="entry name" value="N-ACETYLTRANSFERASE DOMAIN-CONTAINING PROTEIN"/>
    <property type="match status" value="1"/>
</dbReference>
<dbReference type="PROSITE" id="PS51186">
    <property type="entry name" value="GNAT"/>
    <property type="match status" value="1"/>
</dbReference>